<feature type="region of interest" description="Disordered" evidence="1">
    <location>
        <begin position="59"/>
        <end position="83"/>
    </location>
</feature>
<comment type="caution">
    <text evidence="2">The sequence shown here is derived from an EMBL/GenBank/DDBJ whole genome shotgun (WGS) entry which is preliminary data.</text>
</comment>
<proteinExistence type="predicted"/>
<keyword evidence="3" id="KW-1185">Reference proteome</keyword>
<dbReference type="Proteomes" id="UP000298663">
    <property type="component" value="Unassembled WGS sequence"/>
</dbReference>
<evidence type="ECO:0000313" key="3">
    <source>
        <dbReference type="Proteomes" id="UP000298663"/>
    </source>
</evidence>
<reference evidence="2 3" key="1">
    <citation type="journal article" date="2015" name="Genome Biol.">
        <title>Comparative genomics of Steinernema reveals deeply conserved gene regulatory networks.</title>
        <authorList>
            <person name="Dillman A.R."/>
            <person name="Macchietto M."/>
            <person name="Porter C.F."/>
            <person name="Rogers A."/>
            <person name="Williams B."/>
            <person name="Antoshechkin I."/>
            <person name="Lee M.M."/>
            <person name="Goodwin Z."/>
            <person name="Lu X."/>
            <person name="Lewis E.E."/>
            <person name="Goodrich-Blair H."/>
            <person name="Stock S.P."/>
            <person name="Adams B.J."/>
            <person name="Sternberg P.W."/>
            <person name="Mortazavi A."/>
        </authorList>
    </citation>
    <scope>NUCLEOTIDE SEQUENCE [LARGE SCALE GENOMIC DNA]</scope>
    <source>
        <strain evidence="2 3">ALL</strain>
    </source>
</reference>
<gene>
    <name evidence="2" type="ORF">L596_025992</name>
</gene>
<sequence length="83" mass="10186">MLRDDKVRAFYRLGRELLRELIEGDLRQQNEEVAEELEEEDWEREDLLEWCPGCQRFQDRNRHHHPAVTTMTKKERQKPKPVK</sequence>
<name>A0A4U5M034_STECR</name>
<dbReference type="AlphaFoldDB" id="A0A4U5M034"/>
<dbReference type="EMBL" id="AZBU02000010">
    <property type="protein sequence ID" value="TKR61967.1"/>
    <property type="molecule type" value="Genomic_DNA"/>
</dbReference>
<organism evidence="2 3">
    <name type="scientific">Steinernema carpocapsae</name>
    <name type="common">Entomopathogenic nematode</name>
    <dbReference type="NCBI Taxonomy" id="34508"/>
    <lineage>
        <taxon>Eukaryota</taxon>
        <taxon>Metazoa</taxon>
        <taxon>Ecdysozoa</taxon>
        <taxon>Nematoda</taxon>
        <taxon>Chromadorea</taxon>
        <taxon>Rhabditida</taxon>
        <taxon>Tylenchina</taxon>
        <taxon>Panagrolaimomorpha</taxon>
        <taxon>Strongyloidoidea</taxon>
        <taxon>Steinernematidae</taxon>
        <taxon>Steinernema</taxon>
    </lineage>
</organism>
<protein>
    <submittedName>
        <fullName evidence="2">Uncharacterized protein</fullName>
    </submittedName>
</protein>
<reference evidence="2 3" key="2">
    <citation type="journal article" date="2019" name="G3 (Bethesda)">
        <title>Hybrid Assembly of the Genome of the Entomopathogenic Nematode Steinernema carpocapsae Identifies the X-Chromosome.</title>
        <authorList>
            <person name="Serra L."/>
            <person name="Macchietto M."/>
            <person name="Macias-Munoz A."/>
            <person name="McGill C.J."/>
            <person name="Rodriguez I.M."/>
            <person name="Rodriguez B."/>
            <person name="Murad R."/>
            <person name="Mortazavi A."/>
        </authorList>
    </citation>
    <scope>NUCLEOTIDE SEQUENCE [LARGE SCALE GENOMIC DNA]</scope>
    <source>
        <strain evidence="2 3">ALL</strain>
    </source>
</reference>
<accession>A0A4U5M034</accession>
<evidence type="ECO:0000313" key="2">
    <source>
        <dbReference type="EMBL" id="TKR61967.1"/>
    </source>
</evidence>
<evidence type="ECO:0000256" key="1">
    <source>
        <dbReference type="SAM" id="MobiDB-lite"/>
    </source>
</evidence>